<protein>
    <submittedName>
        <fullName evidence="1">Uncharacterized protein</fullName>
    </submittedName>
</protein>
<gene>
    <name evidence="1" type="ORF">MENT_LOCUS61978</name>
</gene>
<reference evidence="1 2" key="1">
    <citation type="submission" date="2020-08" db="EMBL/GenBank/DDBJ databases">
        <authorList>
            <person name="Koutsovoulos G."/>
            <person name="Danchin GJ E."/>
        </authorList>
    </citation>
    <scope>NUCLEOTIDE SEQUENCE [LARGE SCALE GENOMIC DNA]</scope>
</reference>
<sequence>MPLFHISNLNICALTTVYVKDLGILVGQPKNLCNNNIYLIHLRVHQYKIELIMLNQQKRPVIKIILLY</sequence>
<proteinExistence type="predicted"/>
<dbReference type="Proteomes" id="UP000580250">
    <property type="component" value="Unassembled WGS sequence"/>
</dbReference>
<dbReference type="EMBL" id="CAJEWN010003559">
    <property type="protein sequence ID" value="CAD2207990.1"/>
    <property type="molecule type" value="Genomic_DNA"/>
</dbReference>
<comment type="caution">
    <text evidence="1">The sequence shown here is derived from an EMBL/GenBank/DDBJ whole genome shotgun (WGS) entry which is preliminary data.</text>
</comment>
<name>A0A6V7Y8J8_MELEN</name>
<evidence type="ECO:0000313" key="2">
    <source>
        <dbReference type="Proteomes" id="UP000580250"/>
    </source>
</evidence>
<organism evidence="1 2">
    <name type="scientific">Meloidogyne enterolobii</name>
    <name type="common">Root-knot nematode worm</name>
    <name type="synonym">Meloidogyne mayaguensis</name>
    <dbReference type="NCBI Taxonomy" id="390850"/>
    <lineage>
        <taxon>Eukaryota</taxon>
        <taxon>Metazoa</taxon>
        <taxon>Ecdysozoa</taxon>
        <taxon>Nematoda</taxon>
        <taxon>Chromadorea</taxon>
        <taxon>Rhabditida</taxon>
        <taxon>Tylenchina</taxon>
        <taxon>Tylenchomorpha</taxon>
        <taxon>Tylenchoidea</taxon>
        <taxon>Meloidogynidae</taxon>
        <taxon>Meloidogyninae</taxon>
        <taxon>Meloidogyne</taxon>
    </lineage>
</organism>
<evidence type="ECO:0000313" key="1">
    <source>
        <dbReference type="EMBL" id="CAD2207990.1"/>
    </source>
</evidence>
<dbReference type="AlphaFoldDB" id="A0A6V7Y8J8"/>
<accession>A0A6V7Y8J8</accession>